<name>A0ABT2KA53_9RHOB</name>
<organism evidence="1 2">
    <name type="scientific">Paracoccus maritimus</name>
    <dbReference type="NCBI Taxonomy" id="2933292"/>
    <lineage>
        <taxon>Bacteria</taxon>
        <taxon>Pseudomonadati</taxon>
        <taxon>Pseudomonadota</taxon>
        <taxon>Alphaproteobacteria</taxon>
        <taxon>Rhodobacterales</taxon>
        <taxon>Paracoccaceae</taxon>
        <taxon>Paracoccus</taxon>
    </lineage>
</organism>
<protein>
    <submittedName>
        <fullName evidence="1">Sulfotransferase family protein</fullName>
    </submittedName>
</protein>
<comment type="caution">
    <text evidence="1">The sequence shown here is derived from an EMBL/GenBank/DDBJ whole genome shotgun (WGS) entry which is preliminary data.</text>
</comment>
<gene>
    <name evidence="1" type="ORF">MU516_11125</name>
</gene>
<dbReference type="RefSeq" id="WP_260277286.1">
    <property type="nucleotide sequence ID" value="NZ_JANAVZ010000005.1"/>
</dbReference>
<dbReference type="InterPro" id="IPR027417">
    <property type="entry name" value="P-loop_NTPase"/>
</dbReference>
<dbReference type="Gene3D" id="3.40.50.300">
    <property type="entry name" value="P-loop containing nucleotide triphosphate hydrolases"/>
    <property type="match status" value="1"/>
</dbReference>
<accession>A0ABT2KA53</accession>
<dbReference type="Proteomes" id="UP001320702">
    <property type="component" value="Unassembled WGS sequence"/>
</dbReference>
<dbReference type="EMBL" id="JANAVZ010000005">
    <property type="protein sequence ID" value="MCT4333415.1"/>
    <property type="molecule type" value="Genomic_DNA"/>
</dbReference>
<dbReference type="SUPFAM" id="SSF52540">
    <property type="entry name" value="P-loop containing nucleoside triphosphate hydrolases"/>
    <property type="match status" value="1"/>
</dbReference>
<reference evidence="1 2" key="1">
    <citation type="submission" date="2022-04" db="EMBL/GenBank/DDBJ databases">
        <title>Paracoccus sp. YLB-12 draft genome sequence.</title>
        <authorList>
            <person name="Yu L."/>
        </authorList>
    </citation>
    <scope>NUCLEOTIDE SEQUENCE [LARGE SCALE GENOMIC DNA]</scope>
    <source>
        <strain evidence="1 2">YLB-12</strain>
    </source>
</reference>
<proteinExistence type="predicted"/>
<dbReference type="Pfam" id="PF03567">
    <property type="entry name" value="Sulfotransfer_2"/>
    <property type="match status" value="1"/>
</dbReference>
<sequence>MLFKAEHCRVALSCCDYPAQRLTKRLQLASLSLWRPTRQPQDSSDMLIFWEERLVFLATPKAGSTAVETALESLSSAAIQRPAVLKHTNISSYRSHLAPWLDAQTGDRFTTVALMREPVDWLRSWYRFKLRDDLDDPLHRMEGVGFSRFVRDYISPEGRASLMIGTQSEFLTDDHGHVDQIFRYEDMAGFVEFLEDRLNCAIELPRINVPPSVDVRLDQDEETLLRECLRDDISLYAKIGQDNGTGKAAAGDV</sequence>
<evidence type="ECO:0000313" key="1">
    <source>
        <dbReference type="EMBL" id="MCT4333415.1"/>
    </source>
</evidence>
<dbReference type="InterPro" id="IPR005331">
    <property type="entry name" value="Sulfotransferase"/>
</dbReference>
<evidence type="ECO:0000313" key="2">
    <source>
        <dbReference type="Proteomes" id="UP001320702"/>
    </source>
</evidence>
<keyword evidence="2" id="KW-1185">Reference proteome</keyword>